<name>A0A1B6MGL8_9HEMI</name>
<feature type="non-terminal residue" evidence="2">
    <location>
        <position position="1"/>
    </location>
</feature>
<gene>
    <name evidence="2" type="ORF">g.51466</name>
</gene>
<feature type="coiled-coil region" evidence="1">
    <location>
        <begin position="80"/>
        <end position="107"/>
    </location>
</feature>
<organism evidence="2">
    <name type="scientific">Graphocephala atropunctata</name>
    <dbReference type="NCBI Taxonomy" id="36148"/>
    <lineage>
        <taxon>Eukaryota</taxon>
        <taxon>Metazoa</taxon>
        <taxon>Ecdysozoa</taxon>
        <taxon>Arthropoda</taxon>
        <taxon>Hexapoda</taxon>
        <taxon>Insecta</taxon>
        <taxon>Pterygota</taxon>
        <taxon>Neoptera</taxon>
        <taxon>Paraneoptera</taxon>
        <taxon>Hemiptera</taxon>
        <taxon>Auchenorrhyncha</taxon>
        <taxon>Membracoidea</taxon>
        <taxon>Cicadellidae</taxon>
        <taxon>Cicadellinae</taxon>
        <taxon>Cicadellini</taxon>
        <taxon>Graphocephala</taxon>
    </lineage>
</organism>
<proteinExistence type="predicted"/>
<dbReference type="AlphaFoldDB" id="A0A1B6MGL8"/>
<evidence type="ECO:0000313" key="2">
    <source>
        <dbReference type="EMBL" id="JAT35097.1"/>
    </source>
</evidence>
<feature type="non-terminal residue" evidence="2">
    <location>
        <position position="110"/>
    </location>
</feature>
<keyword evidence="1" id="KW-0175">Coiled coil</keyword>
<accession>A0A1B6MGL8</accession>
<dbReference type="EMBL" id="GEBQ01004880">
    <property type="protein sequence ID" value="JAT35097.1"/>
    <property type="molecule type" value="Transcribed_RNA"/>
</dbReference>
<protein>
    <submittedName>
        <fullName evidence="2">Uncharacterized protein</fullName>
    </submittedName>
</protein>
<evidence type="ECO:0000256" key="1">
    <source>
        <dbReference type="SAM" id="Coils"/>
    </source>
</evidence>
<sequence length="110" mass="12812">WRCTPCSQDRRKSLRFESEATSGKLTLEDIMVKIMEISEAQKQQEGNFNKSHEALYEKIDESTAIVKEHSISMEKCLKLIDGLVQENKLLSKKVMELEQRVDDMEQYSRA</sequence>
<reference evidence="2" key="1">
    <citation type="submission" date="2015-11" db="EMBL/GenBank/DDBJ databases">
        <title>De novo transcriptome assembly of four potential Pierce s Disease insect vectors from Arizona vineyards.</title>
        <authorList>
            <person name="Tassone E.E."/>
        </authorList>
    </citation>
    <scope>NUCLEOTIDE SEQUENCE</scope>
</reference>